<dbReference type="PANTHER" id="PTHR36206:SF12">
    <property type="entry name" value="ASPERCRYPTIN BIOSYNTHESIS CLUSTER-SPECIFIC TRANSCRIPTION REGULATOR ATNN-RELATED"/>
    <property type="match status" value="1"/>
</dbReference>
<dbReference type="AlphaFoldDB" id="A0A9P5A5U5"/>
<keyword evidence="8" id="KW-1185">Reference proteome</keyword>
<keyword evidence="4" id="KW-0238">DNA-binding</keyword>
<sequence length="378" mass="42800">MSSLHLDYISSGPEGRPVASPETLCLYGKALRSMRKRLAQPSEDTTKTALVCCILFYCCESTIGDQKAALQHLSNGRKLLISAQQETAREESEDMKRITIIFERLDMQASFFEDDRVPVLALPELRRQKADCDAFSSEGKFHGVQDAQQQLVRLQAWLYHFINKNVEFHEDPIDSLSLDIMQEKSALVQEYNSWFAALEELEHREQHDDQTSHGLRTLLVQFHICRMVLESKFPQNQQVFGASPNPVAHHILDLAETLLEHAMQLNALSNATKTPPRRSFSLETGVVAPLFALALKCSDNSVATRATWLLASSNRREGLYEALTMSQIINELRKSREGGLKIEEKVGTGMESMSPLEYHIPEEYYGGGIDKLLWSMRL</sequence>
<accession>A0A9P5A5U5</accession>
<protein>
    <submittedName>
        <fullName evidence="7">Transcriptional regulatory</fullName>
    </submittedName>
</protein>
<dbReference type="GO" id="GO:0046872">
    <property type="term" value="F:metal ion binding"/>
    <property type="evidence" value="ECO:0007669"/>
    <property type="project" value="UniProtKB-KW"/>
</dbReference>
<keyword evidence="1" id="KW-0479">Metal-binding</keyword>
<dbReference type="PANTHER" id="PTHR36206">
    <property type="entry name" value="ASPERCRYPTIN BIOSYNTHESIS CLUSTER-SPECIFIC TRANSCRIPTION REGULATOR ATNN-RELATED"/>
    <property type="match status" value="1"/>
</dbReference>
<reference evidence="7" key="2">
    <citation type="submission" date="2020-02" db="EMBL/GenBank/DDBJ databases">
        <title>Identification and distribution of gene clusters putatively required for synthesis of sphingolipid metabolism inhibitors in phylogenetically diverse species of the filamentous fungus Fusarium.</title>
        <authorList>
            <person name="Kim H.-S."/>
            <person name="Busman M."/>
            <person name="Brown D.W."/>
            <person name="Divon H."/>
            <person name="Uhlig S."/>
            <person name="Proctor R.H."/>
        </authorList>
    </citation>
    <scope>NUCLEOTIDE SEQUENCE</scope>
    <source>
        <strain evidence="7">NRRL 25174</strain>
    </source>
</reference>
<organism evidence="7 8">
    <name type="scientific">Fusarium beomiforme</name>
    <dbReference type="NCBI Taxonomy" id="44412"/>
    <lineage>
        <taxon>Eukaryota</taxon>
        <taxon>Fungi</taxon>
        <taxon>Dikarya</taxon>
        <taxon>Ascomycota</taxon>
        <taxon>Pezizomycotina</taxon>
        <taxon>Sordariomycetes</taxon>
        <taxon>Hypocreomycetidae</taxon>
        <taxon>Hypocreales</taxon>
        <taxon>Nectriaceae</taxon>
        <taxon>Fusarium</taxon>
        <taxon>Fusarium burgessii species complex</taxon>
    </lineage>
</organism>
<evidence type="ECO:0000256" key="2">
    <source>
        <dbReference type="ARBA" id="ARBA00022833"/>
    </source>
</evidence>
<proteinExistence type="predicted"/>
<gene>
    <name evidence="7" type="ORF">FBEOM_13434</name>
</gene>
<evidence type="ECO:0000313" key="8">
    <source>
        <dbReference type="Proteomes" id="UP000730481"/>
    </source>
</evidence>
<dbReference type="GO" id="GO:0003677">
    <property type="term" value="F:DNA binding"/>
    <property type="evidence" value="ECO:0007669"/>
    <property type="project" value="UniProtKB-KW"/>
</dbReference>
<evidence type="ECO:0000256" key="3">
    <source>
        <dbReference type="ARBA" id="ARBA00023015"/>
    </source>
</evidence>
<evidence type="ECO:0000256" key="5">
    <source>
        <dbReference type="ARBA" id="ARBA00023163"/>
    </source>
</evidence>
<name>A0A9P5A5U5_9HYPO</name>
<comment type="caution">
    <text evidence="7">The sequence shown here is derived from an EMBL/GenBank/DDBJ whole genome shotgun (WGS) entry which is preliminary data.</text>
</comment>
<dbReference type="InterPro" id="IPR052360">
    <property type="entry name" value="Transcr_Regulatory_Proteins"/>
</dbReference>
<evidence type="ECO:0000256" key="6">
    <source>
        <dbReference type="ARBA" id="ARBA00023242"/>
    </source>
</evidence>
<dbReference type="OrthoDB" id="2593732at2759"/>
<dbReference type="Proteomes" id="UP000730481">
    <property type="component" value="Unassembled WGS sequence"/>
</dbReference>
<evidence type="ECO:0000256" key="4">
    <source>
        <dbReference type="ARBA" id="ARBA00023125"/>
    </source>
</evidence>
<keyword evidence="2" id="KW-0862">Zinc</keyword>
<evidence type="ECO:0000256" key="1">
    <source>
        <dbReference type="ARBA" id="ARBA00022723"/>
    </source>
</evidence>
<keyword evidence="3" id="KW-0805">Transcription regulation</keyword>
<keyword evidence="6" id="KW-0539">Nucleus</keyword>
<dbReference type="EMBL" id="PVQB02000979">
    <property type="protein sequence ID" value="KAF4332784.1"/>
    <property type="molecule type" value="Genomic_DNA"/>
</dbReference>
<evidence type="ECO:0000313" key="7">
    <source>
        <dbReference type="EMBL" id="KAF4332784.1"/>
    </source>
</evidence>
<reference evidence="7" key="1">
    <citation type="journal article" date="2017" name="Mycologia">
        <title>Fusarium algeriense, sp. nov., a novel toxigenic crown rot pathogen of durum wheat from Algeria is nested in the Fusarium burgessii species complex.</title>
        <authorList>
            <person name="Laraba I."/>
            <person name="Keddad A."/>
            <person name="Boureghda H."/>
            <person name="Abdallah N."/>
            <person name="Vaughan M.M."/>
            <person name="Proctor R.H."/>
            <person name="Busman M."/>
            <person name="O'Donnell K."/>
        </authorList>
    </citation>
    <scope>NUCLEOTIDE SEQUENCE</scope>
    <source>
        <strain evidence="7">NRRL 25174</strain>
    </source>
</reference>
<keyword evidence="5" id="KW-0804">Transcription</keyword>